<gene>
    <name evidence="10" type="ORF">OTI717_LOCUS16166</name>
</gene>
<dbReference type="Gene3D" id="2.10.25.10">
    <property type="entry name" value="Laminin"/>
    <property type="match status" value="2"/>
</dbReference>
<evidence type="ECO:0000259" key="8">
    <source>
        <dbReference type="PROSITE" id="PS50025"/>
    </source>
</evidence>
<protein>
    <submittedName>
        <fullName evidence="10">Uncharacterized protein</fullName>
    </submittedName>
</protein>
<keyword evidence="7" id="KW-0472">Membrane</keyword>
<dbReference type="GO" id="GO:0005886">
    <property type="term" value="C:plasma membrane"/>
    <property type="evidence" value="ECO:0007669"/>
    <property type="project" value="TreeGrafter"/>
</dbReference>
<feature type="transmembrane region" description="Helical" evidence="7">
    <location>
        <begin position="710"/>
        <end position="731"/>
    </location>
</feature>
<feature type="compositionally biased region" description="Low complexity" evidence="6">
    <location>
        <begin position="991"/>
        <end position="1007"/>
    </location>
</feature>
<dbReference type="SUPFAM" id="SSF49899">
    <property type="entry name" value="Concanavalin A-like lectins/glucanases"/>
    <property type="match status" value="1"/>
</dbReference>
<dbReference type="SMART" id="SM00181">
    <property type="entry name" value="EGF"/>
    <property type="match status" value="2"/>
</dbReference>
<keyword evidence="1 5" id="KW-0245">EGF-like domain</keyword>
<evidence type="ECO:0000256" key="1">
    <source>
        <dbReference type="ARBA" id="ARBA00022536"/>
    </source>
</evidence>
<feature type="domain" description="Laminin G" evidence="8">
    <location>
        <begin position="451"/>
        <end position="616"/>
    </location>
</feature>
<keyword evidence="7" id="KW-0812">Transmembrane</keyword>
<dbReference type="InterPro" id="IPR013320">
    <property type="entry name" value="ConA-like_dom_sf"/>
</dbReference>
<evidence type="ECO:0000313" key="10">
    <source>
        <dbReference type="EMBL" id="CAF3761908.1"/>
    </source>
</evidence>
<dbReference type="GO" id="GO:0045197">
    <property type="term" value="P:establishment or maintenance of epithelial cell apical/basal polarity"/>
    <property type="evidence" value="ECO:0007669"/>
    <property type="project" value="TreeGrafter"/>
</dbReference>
<proteinExistence type="predicted"/>
<dbReference type="GO" id="GO:0007157">
    <property type="term" value="P:heterophilic cell-cell adhesion via plasma membrane cell adhesion molecules"/>
    <property type="evidence" value="ECO:0007669"/>
    <property type="project" value="TreeGrafter"/>
</dbReference>
<evidence type="ECO:0000256" key="4">
    <source>
        <dbReference type="ARBA" id="ARBA00023157"/>
    </source>
</evidence>
<feature type="region of interest" description="Disordered" evidence="6">
    <location>
        <begin position="988"/>
        <end position="1013"/>
    </location>
</feature>
<keyword evidence="3" id="KW-0677">Repeat</keyword>
<dbReference type="SMART" id="SM00282">
    <property type="entry name" value="LamG"/>
    <property type="match status" value="1"/>
</dbReference>
<comment type="caution">
    <text evidence="5">Lacks conserved residue(s) required for the propagation of feature annotation.</text>
</comment>
<sequence>SILLSSINVTIYIRNLNDNPPEFLTKNFTKLLYLFYPLINTIIYKIEFIDKDQSNLTYEIINDIYTSYTLRTYTNSIELILIKSIIDNHEDNLIIRIWDDKIFFSDLNLYINYFQYKIEFPKIQSQIINGYINFDENFLTINLGQLFIENHSIYQFISFNLISNKFFFLKQLSNNQTELYFKSFHQTSSIEYQIHLTIMAIKESIPGITFHNNNNTKIFFPSTEKFQTINIHLWPIYRQMLEQTISLIININPNITYEQFIIHNLPIVRQTLAQIIDVNIQYVHIYTYELKQNQIELLIAILHSTSQRYIHKEILYNKLKNSTNIFDKILFNQCQSNSCENNGNCTSYISLLYNQYKYIYYNIYQRLIPKYQWNIKCLCKNYYYGERCQFKYTKQSPCSSNPCSSMEKCIEENSTLYSCQCIDKLCNYNNILKENSFQCININSPTCRDSSNTLTFNGYSLIRMNITMNMIQQIKITLSFRTQSIEGKLFKLIYFNEKIKIILQIIDGYINMKFNEKILLQLNQTLINDGLWHDIYFSIDYIHNYYLLRLDHIFSNKIILLKQIYSNNLKQLIIGSDFKGCLGNLTLNNQMIFLQQQKYNNNNNNSIEFIDTNNGCLLSEIIQEYPNNDDFCSLYHPCYHGGICINHGLNFTCNCSKLRFTGHQCQLDLYPCESYPCQFHEKCIPLLSNSNQLFTCVILLESLSISIKKYLYIGLIIPLFIYILLILIIYYRQKRKENFIKTKPFVSAPLLIHKRSSITDRIENPRQTLRKLNYNGKPTIETITFADNNHKNSIINYLNNRNNHQAYKSLNRRSNNSKYYATTEQMPIRSDDFLVHDNSTGYDNTYIPLTTELFDFSLSPTQYFNIHKTHNHINYQIRLNSLSDLTENDLDLTESSNTSSITNRDRKYSCHTNHKNISTSISSLPKVPIYARIVKTPRVTNRTINTTERNRLSSSFTSAATSLLQPIENDGIETNQSTMKVIPINHLRQTSDSNVQNNSKKSNKLSSFFQTDV</sequence>
<evidence type="ECO:0000259" key="9">
    <source>
        <dbReference type="PROSITE" id="PS50026"/>
    </source>
</evidence>
<organism evidence="10 11">
    <name type="scientific">Rotaria sordida</name>
    <dbReference type="NCBI Taxonomy" id="392033"/>
    <lineage>
        <taxon>Eukaryota</taxon>
        <taxon>Metazoa</taxon>
        <taxon>Spiralia</taxon>
        <taxon>Gnathifera</taxon>
        <taxon>Rotifera</taxon>
        <taxon>Eurotatoria</taxon>
        <taxon>Bdelloidea</taxon>
        <taxon>Philodinida</taxon>
        <taxon>Philodinidae</taxon>
        <taxon>Rotaria</taxon>
    </lineage>
</organism>
<dbReference type="AlphaFoldDB" id="A0A818YVF3"/>
<evidence type="ECO:0000256" key="3">
    <source>
        <dbReference type="ARBA" id="ARBA00022737"/>
    </source>
</evidence>
<evidence type="ECO:0000256" key="2">
    <source>
        <dbReference type="ARBA" id="ARBA00022729"/>
    </source>
</evidence>
<accession>A0A818YVF3</accession>
<dbReference type="CDD" id="cd00054">
    <property type="entry name" value="EGF_CA"/>
    <property type="match status" value="1"/>
</dbReference>
<evidence type="ECO:0000256" key="6">
    <source>
        <dbReference type="SAM" id="MobiDB-lite"/>
    </source>
</evidence>
<dbReference type="InterPro" id="IPR000152">
    <property type="entry name" value="EGF-type_Asp/Asn_hydroxyl_site"/>
</dbReference>
<evidence type="ECO:0000256" key="7">
    <source>
        <dbReference type="SAM" id="Phobius"/>
    </source>
</evidence>
<dbReference type="InterPro" id="IPR051022">
    <property type="entry name" value="Notch_Cell-Fate_Det"/>
</dbReference>
<dbReference type="PROSITE" id="PS50025">
    <property type="entry name" value="LAM_G_DOMAIN"/>
    <property type="match status" value="1"/>
</dbReference>
<comment type="caution">
    <text evidence="10">The sequence shown here is derived from an EMBL/GenBank/DDBJ whole genome shotgun (WGS) entry which is preliminary data.</text>
</comment>
<keyword evidence="7" id="KW-1133">Transmembrane helix</keyword>
<dbReference type="CDD" id="cd00110">
    <property type="entry name" value="LamG"/>
    <property type="match status" value="1"/>
</dbReference>
<evidence type="ECO:0000313" key="11">
    <source>
        <dbReference type="Proteomes" id="UP000663823"/>
    </source>
</evidence>
<dbReference type="PANTHER" id="PTHR24049:SF22">
    <property type="entry name" value="DROSOPHILA CRUMBS HOMOLOG"/>
    <property type="match status" value="1"/>
</dbReference>
<dbReference type="GO" id="GO:0032991">
    <property type="term" value="C:protein-containing complex"/>
    <property type="evidence" value="ECO:0007669"/>
    <property type="project" value="TreeGrafter"/>
</dbReference>
<dbReference type="Gene3D" id="2.60.120.200">
    <property type="match status" value="1"/>
</dbReference>
<dbReference type="InterPro" id="IPR000742">
    <property type="entry name" value="EGF"/>
</dbReference>
<dbReference type="InterPro" id="IPR001791">
    <property type="entry name" value="Laminin_G"/>
</dbReference>
<feature type="domain" description="EGF-like" evidence="9">
    <location>
        <begin position="628"/>
        <end position="666"/>
    </location>
</feature>
<reference evidence="10" key="1">
    <citation type="submission" date="2021-02" db="EMBL/GenBank/DDBJ databases">
        <authorList>
            <person name="Nowell W R."/>
        </authorList>
    </citation>
    <scope>NUCLEOTIDE SEQUENCE</scope>
</reference>
<dbReference type="EMBL" id="CAJOAX010001988">
    <property type="protein sequence ID" value="CAF3761908.1"/>
    <property type="molecule type" value="Genomic_DNA"/>
</dbReference>
<evidence type="ECO:0000256" key="5">
    <source>
        <dbReference type="PROSITE-ProRule" id="PRU00076"/>
    </source>
</evidence>
<name>A0A818YVF3_9BILA</name>
<dbReference type="PROSITE" id="PS00010">
    <property type="entry name" value="ASX_HYDROXYL"/>
    <property type="match status" value="1"/>
</dbReference>
<keyword evidence="2" id="KW-0732">Signal</keyword>
<dbReference type="PROSITE" id="PS50026">
    <property type="entry name" value="EGF_3"/>
    <property type="match status" value="1"/>
</dbReference>
<dbReference type="Proteomes" id="UP000663823">
    <property type="component" value="Unassembled WGS sequence"/>
</dbReference>
<keyword evidence="4" id="KW-1015">Disulfide bond</keyword>
<feature type="non-terminal residue" evidence="10">
    <location>
        <position position="1"/>
    </location>
</feature>
<dbReference type="PANTHER" id="PTHR24049">
    <property type="entry name" value="CRUMBS FAMILY MEMBER"/>
    <property type="match status" value="1"/>
</dbReference>